<sequence>MVDQGGVDPARGIAPTRGVENARLRPPHPLDAEWWVHSDGEVLGPFTGHQLRAFIGEGRITRSTDIVKVGSETWSLAGDDPVIGRLFPRSAPAIPAREPVAVSGPVSAAPGATVVQVTNTITSEAPRPILVGMGEAKPKSAGTALLLSILICGAGQMYNGQIGKGIGMLVLCVLLWFVFLGWIINIWSWIDAYRTAKAMNERYYRLLAAGAVI</sequence>
<dbReference type="Pfam" id="PF05154">
    <property type="entry name" value="TM2"/>
    <property type="match status" value="1"/>
</dbReference>
<evidence type="ECO:0000259" key="8">
    <source>
        <dbReference type="Pfam" id="PF14237"/>
    </source>
</evidence>
<comment type="caution">
    <text evidence="9">The sequence shown here is derived from an EMBL/GenBank/DDBJ whole genome shotgun (WGS) entry which is preliminary data.</text>
</comment>
<name>A0ABU0MB46_9HYPH</name>
<organism evidence="9 10">
    <name type="scientific">Kaistia geumhonensis</name>
    <dbReference type="NCBI Taxonomy" id="410839"/>
    <lineage>
        <taxon>Bacteria</taxon>
        <taxon>Pseudomonadati</taxon>
        <taxon>Pseudomonadota</taxon>
        <taxon>Alphaproteobacteria</taxon>
        <taxon>Hyphomicrobiales</taxon>
        <taxon>Kaistiaceae</taxon>
        <taxon>Kaistia</taxon>
    </lineage>
</organism>
<evidence type="ECO:0000256" key="5">
    <source>
        <dbReference type="SAM" id="MobiDB-lite"/>
    </source>
</evidence>
<feature type="transmembrane region" description="Helical" evidence="6">
    <location>
        <begin position="165"/>
        <end position="190"/>
    </location>
</feature>
<comment type="subcellular location">
    <subcellularLocation>
        <location evidence="1">Membrane</location>
        <topology evidence="1">Multi-pass membrane protein</topology>
    </subcellularLocation>
</comment>
<dbReference type="InterPro" id="IPR007829">
    <property type="entry name" value="TM2"/>
</dbReference>
<reference evidence="9 10" key="1">
    <citation type="submission" date="2023-07" db="EMBL/GenBank/DDBJ databases">
        <title>Genomic Encyclopedia of Type Strains, Phase IV (KMG-IV): sequencing the most valuable type-strain genomes for metagenomic binning, comparative biology and taxonomic classification.</title>
        <authorList>
            <person name="Goeker M."/>
        </authorList>
    </citation>
    <scope>NUCLEOTIDE SEQUENCE [LARGE SCALE GENOMIC DNA]</scope>
    <source>
        <strain evidence="9 10">B1-1</strain>
    </source>
</reference>
<accession>A0ABU0MB46</accession>
<evidence type="ECO:0000313" key="10">
    <source>
        <dbReference type="Proteomes" id="UP001223743"/>
    </source>
</evidence>
<evidence type="ECO:0000256" key="1">
    <source>
        <dbReference type="ARBA" id="ARBA00004141"/>
    </source>
</evidence>
<evidence type="ECO:0000256" key="4">
    <source>
        <dbReference type="ARBA" id="ARBA00023136"/>
    </source>
</evidence>
<evidence type="ECO:0000259" key="7">
    <source>
        <dbReference type="Pfam" id="PF05154"/>
    </source>
</evidence>
<dbReference type="EMBL" id="JAUSWJ010000001">
    <property type="protein sequence ID" value="MDQ0518174.1"/>
    <property type="molecule type" value="Genomic_DNA"/>
</dbReference>
<feature type="domain" description="GYF" evidence="8">
    <location>
        <begin position="34"/>
        <end position="79"/>
    </location>
</feature>
<feature type="region of interest" description="Disordered" evidence="5">
    <location>
        <begin position="1"/>
        <end position="26"/>
    </location>
</feature>
<protein>
    <submittedName>
        <fullName evidence="9">TM2 domain-containing membrane protein YozV</fullName>
    </submittedName>
</protein>
<evidence type="ECO:0000313" key="9">
    <source>
        <dbReference type="EMBL" id="MDQ0518174.1"/>
    </source>
</evidence>
<dbReference type="Proteomes" id="UP001223743">
    <property type="component" value="Unassembled WGS sequence"/>
</dbReference>
<gene>
    <name evidence="9" type="ORF">QO015_003787</name>
</gene>
<keyword evidence="3 6" id="KW-1133">Transmembrane helix</keyword>
<dbReference type="RefSeq" id="WP_266283601.1">
    <property type="nucleotide sequence ID" value="NZ_JAPKNF010000003.1"/>
</dbReference>
<feature type="domain" description="TM2" evidence="7">
    <location>
        <begin position="138"/>
        <end position="187"/>
    </location>
</feature>
<evidence type="ECO:0000256" key="3">
    <source>
        <dbReference type="ARBA" id="ARBA00022989"/>
    </source>
</evidence>
<evidence type="ECO:0000256" key="2">
    <source>
        <dbReference type="ARBA" id="ARBA00022692"/>
    </source>
</evidence>
<keyword evidence="4 6" id="KW-0472">Membrane</keyword>
<keyword evidence="10" id="KW-1185">Reference proteome</keyword>
<dbReference type="InterPro" id="IPR025640">
    <property type="entry name" value="GYF_2"/>
</dbReference>
<keyword evidence="2 6" id="KW-0812">Transmembrane</keyword>
<dbReference type="Pfam" id="PF14237">
    <property type="entry name" value="GYF_2"/>
    <property type="match status" value="1"/>
</dbReference>
<evidence type="ECO:0000256" key="6">
    <source>
        <dbReference type="SAM" id="Phobius"/>
    </source>
</evidence>
<proteinExistence type="predicted"/>